<sequence>MENSKRSSFDDMMSIAGSGFCRSNRSPTRSRLGRRRSGAGSLSSESLKSFGSEKQSTCVTRETSSDECALHRFIVWVAVKRNACPKMTNEERRECPLLRCRKRCQNHEELLQHLYSCGHLESGEYWCYDCGKAEKLHDIKCRRCPGQPSRCRRLMAKAKSVFSSLGRVKHANPPLFGFDMDDHPPVYSPLPHDARPLELQSNEIHEIGSSQALLPPGSENSDTICSKHPEQLHPVYEAFPVSKRSMQAACDTPMPLVDDSLINWDSICDPSFSSAEPEHPTRQTLVIRPPLQVDTTISEGHRSGAGCRSKFLEASNSVRSTDSATSTKNSTSTVSCTVSPLSAWSGNWGNSQGINSTLTSPADDVPPLEDKFPCNQPPALNQDIGGGETAFNRLMDGCGGLFELPAEIPKSIKDFDLYDPETFQDTSLEASSSGNYTIPPDNVPAASFQPNRLAGDLRTGRRQTSAPRLVRSARDTLELHLAESKSKLIRVATGSRTSLASQLYSMSSSSVATVGLEAMLGLLRGERAASSLELLCFIHVAYSFSFVVLERTEDAWWAELFSRCLSYGNWLSDKDRHAYSQLVEILWRPNNMADDFAIRSRNNIDAIWRKTGEPQDKAVPAFAQIDDLLLTVSAYFLDEFEYAALQEETKPYVRSELCLQHLRDLHLDTSQSLIFSQAAESAIASLCQQHCVDVSFVRSMSKLRQAICSNRICTTRRLELELMHRRKMFSSSKSDGYIQQVRSQIDVLQTRKDVNFLPRRSYQKLGIRLIASLMQAPELSAQPTESLSLKPPKPTTLFREAETTKIPDNVVPDNWADLNVALLSLYGGASASLPAAIGATLSTSQPQSSSDSSCHSTQMPCTHSPSTSTCEAEAATAPSSGDKVEADMKCEICGYRPKGDPKWFQGSMAKHKKLQHGPIQIFACPWPGCNSQYRNRADNLRQHQIEKNHFVHDQDGTLKRKKRRKVE</sequence>
<feature type="compositionally biased region" description="Low complexity" evidence="1">
    <location>
        <begin position="38"/>
        <end position="48"/>
    </location>
</feature>
<reference evidence="2 3" key="1">
    <citation type="journal article" date="2016" name="Genome Biol. Evol.">
        <title>Divergent and convergent evolution of fungal pathogenicity.</title>
        <authorList>
            <person name="Shang Y."/>
            <person name="Xiao G."/>
            <person name="Zheng P."/>
            <person name="Cen K."/>
            <person name="Zhan S."/>
            <person name="Wang C."/>
        </authorList>
    </citation>
    <scope>NUCLEOTIDE SEQUENCE [LARGE SCALE GENOMIC DNA]</scope>
    <source>
        <strain evidence="2 3">RCEF 2490</strain>
    </source>
</reference>
<feature type="region of interest" description="Disordered" evidence="1">
    <location>
        <begin position="945"/>
        <end position="967"/>
    </location>
</feature>
<evidence type="ECO:0000313" key="2">
    <source>
        <dbReference type="EMBL" id="OAA32375.1"/>
    </source>
</evidence>
<gene>
    <name evidence="2" type="ORF">AAL_01707</name>
</gene>
<name>A0A166RKY2_9HYPO</name>
<feature type="region of interest" description="Disordered" evidence="1">
    <location>
        <begin position="1"/>
        <end position="48"/>
    </location>
</feature>
<feature type="compositionally biased region" description="Basic and acidic residues" evidence="1">
    <location>
        <begin position="945"/>
        <end position="958"/>
    </location>
</feature>
<dbReference type="AlphaFoldDB" id="A0A166RKY2"/>
<evidence type="ECO:0008006" key="4">
    <source>
        <dbReference type="Google" id="ProtNLM"/>
    </source>
</evidence>
<accession>A0A166RKY2</accession>
<dbReference type="Proteomes" id="UP000078544">
    <property type="component" value="Unassembled WGS sequence"/>
</dbReference>
<evidence type="ECO:0000313" key="3">
    <source>
        <dbReference type="Proteomes" id="UP000078544"/>
    </source>
</evidence>
<feature type="region of interest" description="Disordered" evidence="1">
    <location>
        <begin position="842"/>
        <end position="878"/>
    </location>
</feature>
<proteinExistence type="predicted"/>
<comment type="caution">
    <text evidence="2">The sequence shown here is derived from an EMBL/GenBank/DDBJ whole genome shotgun (WGS) entry which is preliminary data.</text>
</comment>
<protein>
    <recommendedName>
        <fullName evidence="4">Zinc finger, C2H2-type/integrase, DNA-binding protein</fullName>
    </recommendedName>
</protein>
<evidence type="ECO:0000256" key="1">
    <source>
        <dbReference type="SAM" id="MobiDB-lite"/>
    </source>
</evidence>
<dbReference type="EMBL" id="AZGY01000002">
    <property type="protein sequence ID" value="OAA32375.1"/>
    <property type="molecule type" value="Genomic_DNA"/>
</dbReference>
<organism evidence="2 3">
    <name type="scientific">Moelleriella libera RCEF 2490</name>
    <dbReference type="NCBI Taxonomy" id="1081109"/>
    <lineage>
        <taxon>Eukaryota</taxon>
        <taxon>Fungi</taxon>
        <taxon>Dikarya</taxon>
        <taxon>Ascomycota</taxon>
        <taxon>Pezizomycotina</taxon>
        <taxon>Sordariomycetes</taxon>
        <taxon>Hypocreomycetidae</taxon>
        <taxon>Hypocreales</taxon>
        <taxon>Clavicipitaceae</taxon>
        <taxon>Moelleriella</taxon>
    </lineage>
</organism>
<keyword evidence="3" id="KW-1185">Reference proteome</keyword>
<dbReference type="STRING" id="1081109.A0A166RKY2"/>
<dbReference type="OrthoDB" id="5366163at2759"/>